<dbReference type="SUPFAM" id="SSF46626">
    <property type="entry name" value="Cytochrome c"/>
    <property type="match status" value="1"/>
</dbReference>
<dbReference type="GO" id="GO:0009055">
    <property type="term" value="F:electron transfer activity"/>
    <property type="evidence" value="ECO:0007669"/>
    <property type="project" value="InterPro"/>
</dbReference>
<dbReference type="STRING" id="929558.SMGD1_0043"/>
<gene>
    <name evidence="1" type="ORF">SMGD1_0043</name>
</gene>
<dbReference type="InterPro" id="IPR036909">
    <property type="entry name" value="Cyt_c-like_dom_sf"/>
</dbReference>
<keyword evidence="2" id="KW-1185">Reference proteome</keyword>
<accession>H1FRL7</accession>
<name>B6BLB6_SULGG</name>
<dbReference type="RefSeq" id="WP_008338416.1">
    <property type="nucleotide sequence ID" value="NZ_AFRZ01000001.1"/>
</dbReference>
<protein>
    <submittedName>
        <fullName evidence="1">Putative periplasmic cytochrome c</fullName>
    </submittedName>
</protein>
<dbReference type="Proteomes" id="UP000006431">
    <property type="component" value="Unassembled WGS sequence"/>
</dbReference>
<evidence type="ECO:0000313" key="2">
    <source>
        <dbReference type="Proteomes" id="UP000006431"/>
    </source>
</evidence>
<dbReference type="GO" id="GO:0020037">
    <property type="term" value="F:heme binding"/>
    <property type="evidence" value="ECO:0007669"/>
    <property type="project" value="InterPro"/>
</dbReference>
<dbReference type="EMBL" id="AFRZ01000001">
    <property type="protein sequence ID" value="EHP28570.1"/>
    <property type="molecule type" value="Genomic_DNA"/>
</dbReference>
<evidence type="ECO:0000313" key="1">
    <source>
        <dbReference type="EMBL" id="EHP28570.1"/>
    </source>
</evidence>
<dbReference type="PATRIC" id="fig|929558.5.peg.42"/>
<accession>B6BLB6</accession>
<dbReference type="HOGENOM" id="CLU_2738543_0_0_7"/>
<sequence>MIKTLLATLLLSSALFGVDGYEVYKKNCESCHVEMMERFEMMPSLKGKLNAQEAQAVAEWLYNRYENIDFK</sequence>
<proteinExistence type="predicted"/>
<dbReference type="AlphaFoldDB" id="B6BLB6"/>
<dbReference type="OrthoDB" id="14888at2"/>
<reference evidence="1 2" key="1">
    <citation type="journal article" date="2012" name="Proc. Natl. Acad. Sci. U.S.A.">
        <title>Genome and physiology of a model Epsilonproteobacterium responsible for sulfide detoxification in marine oxygen depletion zones.</title>
        <authorList>
            <person name="Grote J."/>
            <person name="Schott T."/>
            <person name="Bruckner C.G."/>
            <person name="Glockner F.O."/>
            <person name="Jost G."/>
            <person name="Teeling H."/>
            <person name="Labrenz M."/>
            <person name="Jurgens K."/>
        </authorList>
    </citation>
    <scope>NUCLEOTIDE SEQUENCE [LARGE SCALE GENOMIC DNA]</scope>
    <source>
        <strain evidence="1 2">GD1</strain>
    </source>
</reference>
<comment type="caution">
    <text evidence="1">The sequence shown here is derived from an EMBL/GenBank/DDBJ whole genome shotgun (WGS) entry which is preliminary data.</text>
</comment>
<organism evidence="1 2">
    <name type="scientific">Sulfurimonas gotlandica (strain DSM 19862 / JCM 16533 / GD1)</name>
    <dbReference type="NCBI Taxonomy" id="929558"/>
    <lineage>
        <taxon>Bacteria</taxon>
        <taxon>Pseudomonadati</taxon>
        <taxon>Campylobacterota</taxon>
        <taxon>Epsilonproteobacteria</taxon>
        <taxon>Campylobacterales</taxon>
        <taxon>Sulfurimonadaceae</taxon>
        <taxon>Sulfurimonas</taxon>
    </lineage>
</organism>